<feature type="compositionally biased region" description="Polar residues" evidence="2">
    <location>
        <begin position="315"/>
        <end position="336"/>
    </location>
</feature>
<dbReference type="STRING" id="1447875.A0A2B7XQG0"/>
<feature type="domain" description="DUF7923" evidence="3">
    <location>
        <begin position="72"/>
        <end position="256"/>
    </location>
</feature>
<name>A0A2B7XQG0_9EURO</name>
<accession>A0A2B7XQG0</accession>
<keyword evidence="6" id="KW-1185">Reference proteome</keyword>
<dbReference type="PANTHER" id="PTHR37543:SF1">
    <property type="entry name" value="CCCH ZINC FINGER DNA BINDING PROTEIN (AFU_ORTHOLOGUE AFUA_5G12760)"/>
    <property type="match status" value="1"/>
</dbReference>
<sequence>MTSPDREQFVKLREANEAVYSFVEELLQKIEGLEHDIDEKKVLLEKQEDMADMYHQRSREVKAELMKTQQNMERNAYVSVLVDGDSMNFLDEFVRDGESGGQEAARLLIRNVSEYIQNELIDLRHDLAVIVRVYANLKGLRRTYQEADILDDENDFELFVRGFNMGHPMCDFVDAGAGKECSDEKIRETFKLHAGNVHCKHIIFAGSTDNGYARLLGPYSSTEVGKRVTMLEGPPFERELAALKDKFRTTSFPTLFRDTKLPPTRRVSFSATPIHTPTPKPPSYASAASLSSSPPSYTGSSPPTPAPSEKAPGSPNGSQNGANGSTWVNGNGSTNSWTVVLRNKKGQRVDPPIKPSPSIVQSLKSRKLCNPYHLLGTCHFLACKHEHGERLNDKMMEALRYVARLAPCPAGLECEDENCYSGHRCPNNPCHRPNCHFPKEMHAVDTKVCKTWSVQ</sequence>
<organism evidence="5 6">
    <name type="scientific">Helicocarpus griseus UAMH5409</name>
    <dbReference type="NCBI Taxonomy" id="1447875"/>
    <lineage>
        <taxon>Eukaryota</taxon>
        <taxon>Fungi</taxon>
        <taxon>Dikarya</taxon>
        <taxon>Ascomycota</taxon>
        <taxon>Pezizomycotina</taxon>
        <taxon>Eurotiomycetes</taxon>
        <taxon>Eurotiomycetidae</taxon>
        <taxon>Onygenales</taxon>
        <taxon>Ajellomycetaceae</taxon>
        <taxon>Helicocarpus</taxon>
    </lineage>
</organism>
<feature type="region of interest" description="Disordered" evidence="2">
    <location>
        <begin position="255"/>
        <end position="336"/>
    </location>
</feature>
<evidence type="ECO:0008006" key="7">
    <source>
        <dbReference type="Google" id="ProtNLM"/>
    </source>
</evidence>
<evidence type="ECO:0000313" key="6">
    <source>
        <dbReference type="Proteomes" id="UP000223968"/>
    </source>
</evidence>
<dbReference type="EMBL" id="PDNB01000076">
    <property type="protein sequence ID" value="PGH11185.1"/>
    <property type="molecule type" value="Genomic_DNA"/>
</dbReference>
<evidence type="ECO:0000256" key="2">
    <source>
        <dbReference type="SAM" id="MobiDB-lite"/>
    </source>
</evidence>
<feature type="compositionally biased region" description="Low complexity" evidence="2">
    <location>
        <begin position="283"/>
        <end position="301"/>
    </location>
</feature>
<keyword evidence="1" id="KW-0175">Coiled coil</keyword>
<feature type="coiled-coil region" evidence="1">
    <location>
        <begin position="23"/>
        <end position="50"/>
    </location>
</feature>
<evidence type="ECO:0000259" key="4">
    <source>
        <dbReference type="Pfam" id="PF25543"/>
    </source>
</evidence>
<evidence type="ECO:0000313" key="5">
    <source>
        <dbReference type="EMBL" id="PGH11185.1"/>
    </source>
</evidence>
<feature type="domain" description="Tandem CCCH zinc finger" evidence="4">
    <location>
        <begin position="398"/>
        <end position="447"/>
    </location>
</feature>
<dbReference type="InterPro" id="IPR057683">
    <property type="entry name" value="DUF7923"/>
</dbReference>
<evidence type="ECO:0000256" key="1">
    <source>
        <dbReference type="SAM" id="Coils"/>
    </source>
</evidence>
<proteinExistence type="predicted"/>
<protein>
    <recommendedName>
        <fullName evidence="7">C3H1-type domain-containing protein</fullName>
    </recommendedName>
</protein>
<gene>
    <name evidence="5" type="ORF">AJ79_05027</name>
</gene>
<dbReference type="Pfam" id="PF25543">
    <property type="entry name" value="zf-CCCH_tandem"/>
    <property type="match status" value="1"/>
</dbReference>
<reference evidence="5 6" key="1">
    <citation type="submission" date="2017-10" db="EMBL/GenBank/DDBJ databases">
        <title>Comparative genomics in systemic dimorphic fungi from Ajellomycetaceae.</title>
        <authorList>
            <person name="Munoz J.F."/>
            <person name="Mcewen J.G."/>
            <person name="Clay O.K."/>
            <person name="Cuomo C.A."/>
        </authorList>
    </citation>
    <scope>NUCLEOTIDE SEQUENCE [LARGE SCALE GENOMIC DNA]</scope>
    <source>
        <strain evidence="5 6">UAMH5409</strain>
    </source>
</reference>
<evidence type="ECO:0000259" key="3">
    <source>
        <dbReference type="Pfam" id="PF25540"/>
    </source>
</evidence>
<comment type="caution">
    <text evidence="5">The sequence shown here is derived from an EMBL/GenBank/DDBJ whole genome shotgun (WGS) entry which is preliminary data.</text>
</comment>
<dbReference type="PANTHER" id="PTHR37543">
    <property type="entry name" value="CCCH ZINC FINGER DNA BINDING PROTEIN (AFU_ORTHOLOGUE AFUA_5G12760)"/>
    <property type="match status" value="1"/>
</dbReference>
<dbReference type="InterPro" id="IPR057654">
    <property type="entry name" value="Znf-CCCH_tandem"/>
</dbReference>
<dbReference type="OrthoDB" id="2270193at2759"/>
<dbReference type="Proteomes" id="UP000223968">
    <property type="component" value="Unassembled WGS sequence"/>
</dbReference>
<dbReference type="AlphaFoldDB" id="A0A2B7XQG0"/>
<dbReference type="Pfam" id="PF25540">
    <property type="entry name" value="DUF7923"/>
    <property type="match status" value="1"/>
</dbReference>